<comment type="similarity">
    <text evidence="8">Belongs to the MGMT family.</text>
</comment>
<dbReference type="InterPro" id="IPR036631">
    <property type="entry name" value="MGMT_N_sf"/>
</dbReference>
<evidence type="ECO:0000313" key="12">
    <source>
        <dbReference type="Proteomes" id="UP000654345"/>
    </source>
</evidence>
<evidence type="ECO:0000256" key="2">
    <source>
        <dbReference type="ARBA" id="ARBA00022490"/>
    </source>
</evidence>
<dbReference type="InterPro" id="IPR014048">
    <property type="entry name" value="MethylDNA_cys_MeTrfase_DNA-bd"/>
</dbReference>
<reference evidence="11 12" key="1">
    <citation type="journal article" date="2021" name="Int. J. Syst. Evol. Microbiol.">
        <title>Reticulibacter mediterranei gen. nov., sp. nov., within the new family Reticulibacteraceae fam. nov., and Ktedonospora formicarum gen. nov., sp. nov., Ktedonobacter robiniae sp. nov., Dictyobacter formicarum sp. nov. and Dictyobacter arantiisoli sp. nov., belonging to the class Ktedonobacteria.</title>
        <authorList>
            <person name="Yabe S."/>
            <person name="Zheng Y."/>
            <person name="Wang C.M."/>
            <person name="Sakai Y."/>
            <person name="Abe K."/>
            <person name="Yokota A."/>
            <person name="Donadio S."/>
            <person name="Cavaletti L."/>
            <person name="Monciardini P."/>
        </authorList>
    </citation>
    <scope>NUCLEOTIDE SEQUENCE [LARGE SCALE GENOMIC DNA]</scope>
    <source>
        <strain evidence="11 12">SOSP1-30</strain>
    </source>
</reference>
<comment type="function">
    <text evidence="8">Involved in the cellular defense against the biological effects of O6-methylguanine (O6-MeG) and O4-methylthymine (O4-MeT) in DNA. Repairs the methylated nucleobase in DNA by stoichiometrically transferring the methyl group to a cysteine residue in the enzyme. This is a suicide reaction: the enzyme is irreversibly inactivated.</text>
</comment>
<dbReference type="Proteomes" id="UP000654345">
    <property type="component" value="Unassembled WGS sequence"/>
</dbReference>
<comment type="miscellaneous">
    <text evidence="8">This enzyme catalyzes only one turnover and therefore is not strictly catalytic. According to one definition, an enzyme is a biocatalyst that acts repeatedly and over many reaction cycles.</text>
</comment>
<keyword evidence="2 8" id="KW-0963">Cytoplasm</keyword>
<dbReference type="SUPFAM" id="SSF46767">
    <property type="entry name" value="Methylated DNA-protein cysteine methyltransferase, C-terminal domain"/>
    <property type="match status" value="1"/>
</dbReference>
<dbReference type="RefSeq" id="WP_201373360.1">
    <property type="nucleotide sequence ID" value="NZ_BNJG01000002.1"/>
</dbReference>
<keyword evidence="12" id="KW-1185">Reference proteome</keyword>
<dbReference type="PROSITE" id="PS00374">
    <property type="entry name" value="MGMT"/>
    <property type="match status" value="1"/>
</dbReference>
<evidence type="ECO:0000256" key="7">
    <source>
        <dbReference type="ARBA" id="ARBA00049348"/>
    </source>
</evidence>
<dbReference type="HAMAP" id="MF_00772">
    <property type="entry name" value="OGT"/>
    <property type="match status" value="1"/>
</dbReference>
<keyword evidence="4 8" id="KW-0808">Transferase</keyword>
<comment type="caution">
    <text evidence="11">The sequence shown here is derived from an EMBL/GenBank/DDBJ whole genome shotgun (WGS) entry which is preliminary data.</text>
</comment>
<comment type="subcellular location">
    <subcellularLocation>
        <location evidence="8">Cytoplasm</location>
    </subcellularLocation>
</comment>
<dbReference type="CDD" id="cd06445">
    <property type="entry name" value="ATase"/>
    <property type="match status" value="1"/>
</dbReference>
<dbReference type="GO" id="GO:0008168">
    <property type="term" value="F:methyltransferase activity"/>
    <property type="evidence" value="ECO:0007669"/>
    <property type="project" value="UniProtKB-KW"/>
</dbReference>
<dbReference type="EC" id="2.1.1.63" evidence="8"/>
<evidence type="ECO:0000256" key="6">
    <source>
        <dbReference type="ARBA" id="ARBA00023204"/>
    </source>
</evidence>
<dbReference type="PANTHER" id="PTHR10815">
    <property type="entry name" value="METHYLATED-DNA--PROTEIN-CYSTEINE METHYLTRANSFERASE"/>
    <property type="match status" value="1"/>
</dbReference>
<feature type="domain" description="Methylguanine DNA methyltransferase ribonuclease-like" evidence="10">
    <location>
        <begin position="8"/>
        <end position="80"/>
    </location>
</feature>
<dbReference type="InterPro" id="IPR008332">
    <property type="entry name" value="MethylG_MeTrfase_N"/>
</dbReference>
<dbReference type="InterPro" id="IPR036217">
    <property type="entry name" value="MethylDNA_cys_MeTrfase_DNAb"/>
</dbReference>
<evidence type="ECO:0000256" key="4">
    <source>
        <dbReference type="ARBA" id="ARBA00022679"/>
    </source>
</evidence>
<evidence type="ECO:0000313" key="11">
    <source>
        <dbReference type="EMBL" id="GHO56911.1"/>
    </source>
</evidence>
<evidence type="ECO:0000256" key="3">
    <source>
        <dbReference type="ARBA" id="ARBA00022603"/>
    </source>
</evidence>
<evidence type="ECO:0000256" key="5">
    <source>
        <dbReference type="ARBA" id="ARBA00022763"/>
    </source>
</evidence>
<feature type="domain" description="Methylated-DNA-[protein]-cysteine S-methyltransferase DNA binding" evidence="9">
    <location>
        <begin position="85"/>
        <end position="164"/>
    </location>
</feature>
<dbReference type="InterPro" id="IPR023546">
    <property type="entry name" value="MGMT"/>
</dbReference>
<dbReference type="Gene3D" id="1.10.10.10">
    <property type="entry name" value="Winged helix-like DNA-binding domain superfamily/Winged helix DNA-binding domain"/>
    <property type="match status" value="1"/>
</dbReference>
<protein>
    <recommendedName>
        <fullName evidence="8">Methylated-DNA--protein-cysteine methyltransferase</fullName>
        <ecNumber evidence="8">2.1.1.63</ecNumber>
    </recommendedName>
    <alternativeName>
        <fullName evidence="8">6-O-methylguanine-DNA methyltransferase</fullName>
        <shortName evidence="8">MGMT</shortName>
    </alternativeName>
    <alternativeName>
        <fullName evidence="8">O-6-methylguanine-DNA-alkyltransferase</fullName>
    </alternativeName>
</protein>
<dbReference type="EMBL" id="BNJG01000002">
    <property type="protein sequence ID" value="GHO56911.1"/>
    <property type="molecule type" value="Genomic_DNA"/>
</dbReference>
<proteinExistence type="inferred from homology"/>
<sequence>MKRLHVDSLESPVGTIVLVEDEGRLCSLDYADYEQRMLLLLERRYGPVSLEPQADPCGFSSRVRRYLEGDYHSLDEIPVNTGGTPFQQEVWQALRSIPPGQTLSYGALASKLGRPTASRAVGRTNGLNPVAIVLPCHRVVGADASLTGYAGGLERKRWLLNHESQTS</sequence>
<evidence type="ECO:0000256" key="8">
    <source>
        <dbReference type="HAMAP-Rule" id="MF_00772"/>
    </source>
</evidence>
<keyword evidence="6 8" id="KW-0234">DNA repair</keyword>
<dbReference type="Pfam" id="PF01035">
    <property type="entry name" value="DNA_binding_1"/>
    <property type="match status" value="1"/>
</dbReference>
<comment type="catalytic activity">
    <reaction evidence="7 8">
        <text>a 6-O-methyl-2'-deoxyguanosine in DNA + L-cysteinyl-[protein] = S-methyl-L-cysteinyl-[protein] + a 2'-deoxyguanosine in DNA</text>
        <dbReference type="Rhea" id="RHEA:24000"/>
        <dbReference type="Rhea" id="RHEA-COMP:10131"/>
        <dbReference type="Rhea" id="RHEA-COMP:10132"/>
        <dbReference type="Rhea" id="RHEA-COMP:11367"/>
        <dbReference type="Rhea" id="RHEA-COMP:11368"/>
        <dbReference type="ChEBI" id="CHEBI:29950"/>
        <dbReference type="ChEBI" id="CHEBI:82612"/>
        <dbReference type="ChEBI" id="CHEBI:85445"/>
        <dbReference type="ChEBI" id="CHEBI:85448"/>
        <dbReference type="EC" id="2.1.1.63"/>
    </reaction>
</comment>
<keyword evidence="3 8" id="KW-0489">Methyltransferase</keyword>
<evidence type="ECO:0000259" key="9">
    <source>
        <dbReference type="Pfam" id="PF01035"/>
    </source>
</evidence>
<organism evidence="11 12">
    <name type="scientific">Ktedonobacter robiniae</name>
    <dbReference type="NCBI Taxonomy" id="2778365"/>
    <lineage>
        <taxon>Bacteria</taxon>
        <taxon>Bacillati</taxon>
        <taxon>Chloroflexota</taxon>
        <taxon>Ktedonobacteria</taxon>
        <taxon>Ktedonobacterales</taxon>
        <taxon>Ktedonobacteraceae</taxon>
        <taxon>Ktedonobacter</taxon>
    </lineage>
</organism>
<dbReference type="InterPro" id="IPR036388">
    <property type="entry name" value="WH-like_DNA-bd_sf"/>
</dbReference>
<comment type="catalytic activity">
    <reaction evidence="1 8">
        <text>a 4-O-methyl-thymidine in DNA + L-cysteinyl-[protein] = a thymidine in DNA + S-methyl-L-cysteinyl-[protein]</text>
        <dbReference type="Rhea" id="RHEA:53428"/>
        <dbReference type="Rhea" id="RHEA-COMP:10131"/>
        <dbReference type="Rhea" id="RHEA-COMP:10132"/>
        <dbReference type="Rhea" id="RHEA-COMP:13555"/>
        <dbReference type="Rhea" id="RHEA-COMP:13556"/>
        <dbReference type="ChEBI" id="CHEBI:29950"/>
        <dbReference type="ChEBI" id="CHEBI:82612"/>
        <dbReference type="ChEBI" id="CHEBI:137386"/>
        <dbReference type="ChEBI" id="CHEBI:137387"/>
        <dbReference type="EC" id="2.1.1.63"/>
    </reaction>
</comment>
<dbReference type="PANTHER" id="PTHR10815:SF5">
    <property type="entry name" value="METHYLATED-DNA--PROTEIN-CYSTEINE METHYLTRANSFERASE"/>
    <property type="match status" value="1"/>
</dbReference>
<dbReference type="Pfam" id="PF02870">
    <property type="entry name" value="Methyltransf_1N"/>
    <property type="match status" value="1"/>
</dbReference>
<dbReference type="SUPFAM" id="SSF53155">
    <property type="entry name" value="Methylated DNA-protein cysteine methyltransferase domain"/>
    <property type="match status" value="1"/>
</dbReference>
<dbReference type="NCBIfam" id="TIGR00589">
    <property type="entry name" value="ogt"/>
    <property type="match status" value="1"/>
</dbReference>
<keyword evidence="5 8" id="KW-0227">DNA damage</keyword>
<dbReference type="GO" id="GO:0032259">
    <property type="term" value="P:methylation"/>
    <property type="evidence" value="ECO:0007669"/>
    <property type="project" value="UniProtKB-KW"/>
</dbReference>
<dbReference type="InterPro" id="IPR001497">
    <property type="entry name" value="MethylDNA_cys_MeTrfase_AS"/>
</dbReference>
<name>A0ABQ3UW34_9CHLR</name>
<evidence type="ECO:0000256" key="1">
    <source>
        <dbReference type="ARBA" id="ARBA00001286"/>
    </source>
</evidence>
<accession>A0ABQ3UW34</accession>
<evidence type="ECO:0000259" key="10">
    <source>
        <dbReference type="Pfam" id="PF02870"/>
    </source>
</evidence>
<gene>
    <name evidence="11" type="ORF">KSB_53860</name>
</gene>
<feature type="active site" description="Nucleophile; methyl group acceptor" evidence="8">
    <location>
        <position position="136"/>
    </location>
</feature>